<dbReference type="Proteomes" id="UP000694308">
    <property type="component" value="Unassembled WGS sequence"/>
</dbReference>
<proteinExistence type="predicted"/>
<reference evidence="1" key="1">
    <citation type="submission" date="2020-12" db="EMBL/GenBank/DDBJ databases">
        <title>Clostridium thailandense sp. nov., a novel acetogenic bacterium isolated from peat land soil in Thailand.</title>
        <authorList>
            <person name="Chaikitkaew S."/>
            <person name="Birkeland N.K."/>
        </authorList>
    </citation>
    <scope>NUCLEOTIDE SEQUENCE</scope>
    <source>
        <strain evidence="1">PL3</strain>
    </source>
</reference>
<keyword evidence="2" id="KW-1185">Reference proteome</keyword>
<organism evidence="1 2">
    <name type="scientific">Clostridium thailandense</name>
    <dbReference type="NCBI Taxonomy" id="2794346"/>
    <lineage>
        <taxon>Bacteria</taxon>
        <taxon>Bacillati</taxon>
        <taxon>Bacillota</taxon>
        <taxon>Clostridia</taxon>
        <taxon>Eubacteriales</taxon>
        <taxon>Clostridiaceae</taxon>
        <taxon>Clostridium</taxon>
    </lineage>
</organism>
<evidence type="ECO:0000313" key="1">
    <source>
        <dbReference type="EMBL" id="MBV7273248.1"/>
    </source>
</evidence>
<gene>
    <name evidence="1" type="ORF">I6U48_10040</name>
</gene>
<sequence>MVTIEENALNYAKQKEGSFIIKTISASGGCCEMPIKSLCIEVLKNFKSNKNYISYEYNGIKIFIEKGLKLDDEILVYRKLRLPLVGNIFGVKGVSIKYI</sequence>
<comment type="caution">
    <text evidence="1">The sequence shown here is derived from an EMBL/GenBank/DDBJ whole genome shotgun (WGS) entry which is preliminary data.</text>
</comment>
<dbReference type="AlphaFoldDB" id="A0A949TVK8"/>
<evidence type="ECO:0000313" key="2">
    <source>
        <dbReference type="Proteomes" id="UP000694308"/>
    </source>
</evidence>
<name>A0A949TVK8_9CLOT</name>
<dbReference type="RefSeq" id="WP_218320278.1">
    <property type="nucleotide sequence ID" value="NZ_JAEEGC010000040.1"/>
</dbReference>
<dbReference type="EMBL" id="JAEEGC010000040">
    <property type="protein sequence ID" value="MBV7273248.1"/>
    <property type="molecule type" value="Genomic_DNA"/>
</dbReference>
<accession>A0A949TVK8</accession>
<protein>
    <submittedName>
        <fullName evidence="1">Uncharacterized protein</fullName>
    </submittedName>
</protein>